<reference evidence="2 3" key="1">
    <citation type="submission" date="2018-06" db="EMBL/GenBank/DDBJ databases">
        <title>Complete Genomes of Monosporascus.</title>
        <authorList>
            <person name="Robinson A.J."/>
            <person name="Natvig D.O."/>
        </authorList>
    </citation>
    <scope>NUCLEOTIDE SEQUENCE [LARGE SCALE GENOMIC DNA]</scope>
    <source>
        <strain evidence="2 3">CBS 110550</strain>
    </source>
</reference>
<organism evidence="2 3">
    <name type="scientific">Monosporascus ibericus</name>
    <dbReference type="NCBI Taxonomy" id="155417"/>
    <lineage>
        <taxon>Eukaryota</taxon>
        <taxon>Fungi</taxon>
        <taxon>Dikarya</taxon>
        <taxon>Ascomycota</taxon>
        <taxon>Pezizomycotina</taxon>
        <taxon>Sordariomycetes</taxon>
        <taxon>Xylariomycetidae</taxon>
        <taxon>Xylariales</taxon>
        <taxon>Xylariales incertae sedis</taxon>
        <taxon>Monosporascus</taxon>
    </lineage>
</organism>
<feature type="compositionally biased region" description="Polar residues" evidence="1">
    <location>
        <begin position="173"/>
        <end position="184"/>
    </location>
</feature>
<dbReference type="AlphaFoldDB" id="A0A4Q4STR1"/>
<feature type="region of interest" description="Disordered" evidence="1">
    <location>
        <begin position="132"/>
        <end position="184"/>
    </location>
</feature>
<sequence>MKKVVDDSPSEGVTREISNTKRFGMIEVKFFHCIESGAAGIAPQASRQQSLEFISKPFKGSPLLVLAPWSPIFLSPLPAVEVAASPATNLLNQLTATLGEFQALKHPVDALLLPHFYRPVVAPPIISELSHARDDESTAGSPITNPPTAARPVGAEIRDPRDVPREGPLPGFSGTSRRGTSLATSHRGHIVKYIPGSESPSPRRRGFSRQHILSPLLLWPRSPHPFPPWGTEICKAVFGEGGAAKRLVYSARFSESVTRPQALGIAHADQKRAMRVVRVFVAEKKKKDKDEDEKKKDDAEKEKGKPEVKNHDETTGIAH</sequence>
<feature type="compositionally biased region" description="Basic and acidic residues" evidence="1">
    <location>
        <begin position="156"/>
        <end position="165"/>
    </location>
</feature>
<evidence type="ECO:0000313" key="2">
    <source>
        <dbReference type="EMBL" id="RYO80216.1"/>
    </source>
</evidence>
<dbReference type="OrthoDB" id="3364132at2759"/>
<proteinExistence type="predicted"/>
<dbReference type="EMBL" id="QJNU01001063">
    <property type="protein sequence ID" value="RYO80216.1"/>
    <property type="molecule type" value="Genomic_DNA"/>
</dbReference>
<feature type="compositionally biased region" description="Polar residues" evidence="1">
    <location>
        <begin position="138"/>
        <end position="147"/>
    </location>
</feature>
<accession>A0A4Q4STR1</accession>
<evidence type="ECO:0000256" key="1">
    <source>
        <dbReference type="SAM" id="MobiDB-lite"/>
    </source>
</evidence>
<feature type="region of interest" description="Disordered" evidence="1">
    <location>
        <begin position="282"/>
        <end position="319"/>
    </location>
</feature>
<comment type="caution">
    <text evidence="2">The sequence shown here is derived from an EMBL/GenBank/DDBJ whole genome shotgun (WGS) entry which is preliminary data.</text>
</comment>
<evidence type="ECO:0000313" key="3">
    <source>
        <dbReference type="Proteomes" id="UP000293360"/>
    </source>
</evidence>
<keyword evidence="3" id="KW-1185">Reference proteome</keyword>
<dbReference type="STRING" id="155417.A0A4Q4STR1"/>
<gene>
    <name evidence="2" type="ORF">DL764_009923</name>
</gene>
<protein>
    <submittedName>
        <fullName evidence="2">Uncharacterized protein</fullName>
    </submittedName>
</protein>
<name>A0A4Q4STR1_9PEZI</name>
<dbReference type="Proteomes" id="UP000293360">
    <property type="component" value="Unassembled WGS sequence"/>
</dbReference>